<comment type="caution">
    <text evidence="1">The sequence shown here is derived from an EMBL/GenBank/DDBJ whole genome shotgun (WGS) entry which is preliminary data.</text>
</comment>
<evidence type="ECO:0000313" key="1">
    <source>
        <dbReference type="EMBL" id="KAI4371628.1"/>
    </source>
</evidence>
<organism evidence="1 2">
    <name type="scientific">Melastoma candidum</name>
    <dbReference type="NCBI Taxonomy" id="119954"/>
    <lineage>
        <taxon>Eukaryota</taxon>
        <taxon>Viridiplantae</taxon>
        <taxon>Streptophyta</taxon>
        <taxon>Embryophyta</taxon>
        <taxon>Tracheophyta</taxon>
        <taxon>Spermatophyta</taxon>
        <taxon>Magnoliopsida</taxon>
        <taxon>eudicotyledons</taxon>
        <taxon>Gunneridae</taxon>
        <taxon>Pentapetalae</taxon>
        <taxon>rosids</taxon>
        <taxon>malvids</taxon>
        <taxon>Myrtales</taxon>
        <taxon>Melastomataceae</taxon>
        <taxon>Melastomatoideae</taxon>
        <taxon>Melastomateae</taxon>
        <taxon>Melastoma</taxon>
    </lineage>
</organism>
<dbReference type="Proteomes" id="UP001057402">
    <property type="component" value="Chromosome 4"/>
</dbReference>
<gene>
    <name evidence="1" type="ORF">MLD38_009955</name>
</gene>
<evidence type="ECO:0000313" key="2">
    <source>
        <dbReference type="Proteomes" id="UP001057402"/>
    </source>
</evidence>
<accession>A0ACB9R2C9</accession>
<proteinExistence type="predicted"/>
<dbReference type="EMBL" id="CM042883">
    <property type="protein sequence ID" value="KAI4371628.1"/>
    <property type="molecule type" value="Genomic_DNA"/>
</dbReference>
<reference evidence="2" key="1">
    <citation type="journal article" date="2023" name="Front. Plant Sci.">
        <title>Chromosomal-level genome assembly of Melastoma candidum provides insights into trichome evolution.</title>
        <authorList>
            <person name="Zhong Y."/>
            <person name="Wu W."/>
            <person name="Sun C."/>
            <person name="Zou P."/>
            <person name="Liu Y."/>
            <person name="Dai S."/>
            <person name="Zhou R."/>
        </authorList>
    </citation>
    <scope>NUCLEOTIDE SEQUENCE [LARGE SCALE GENOMIC DNA]</scope>
</reference>
<protein>
    <submittedName>
        <fullName evidence="1">Uncharacterized protein</fullName>
    </submittedName>
</protein>
<sequence>MQGQFHLNLEQLQAVPEVDTGLLQQVLSLTAEPVEHIATRTEAAGVTAAAKASAGSSDDSRLMGVHPLGSTRGEWLLLQLLF</sequence>
<keyword evidence="2" id="KW-1185">Reference proteome</keyword>
<name>A0ACB9R2C9_9MYRT</name>